<keyword evidence="2" id="KW-1185">Reference proteome</keyword>
<proteinExistence type="predicted"/>
<name>A0A2P4XAH5_9STRA</name>
<gene>
    <name evidence="1" type="ORF">PHPALM_28312</name>
</gene>
<protein>
    <submittedName>
        <fullName evidence="1">Pol protein</fullName>
    </submittedName>
</protein>
<dbReference type="AlphaFoldDB" id="A0A2P4XAH5"/>
<reference evidence="1 2" key="1">
    <citation type="journal article" date="2017" name="Genome Biol. Evol.">
        <title>Phytophthora megakarya and P. palmivora, closely related causal agents of cacao black pod rot, underwent increases in genome sizes and gene numbers by different mechanisms.</title>
        <authorList>
            <person name="Ali S.S."/>
            <person name="Shao J."/>
            <person name="Lary D.J."/>
            <person name="Kronmiller B."/>
            <person name="Shen D."/>
            <person name="Strem M.D."/>
            <person name="Amoako-Attah I."/>
            <person name="Akrofi A.Y."/>
            <person name="Begoude B.A."/>
            <person name="Ten Hoopen G.M."/>
            <person name="Coulibaly K."/>
            <person name="Kebe B.I."/>
            <person name="Melnick R.L."/>
            <person name="Guiltinan M.J."/>
            <person name="Tyler B.M."/>
            <person name="Meinhardt L.W."/>
            <person name="Bailey B.A."/>
        </authorList>
    </citation>
    <scope>NUCLEOTIDE SEQUENCE [LARGE SCALE GENOMIC DNA]</scope>
    <source>
        <strain evidence="2">sbr112.9</strain>
    </source>
</reference>
<dbReference type="OrthoDB" id="115234at2759"/>
<dbReference type="Gene3D" id="3.10.10.10">
    <property type="entry name" value="HIV Type 1 Reverse Transcriptase, subunit A, domain 1"/>
    <property type="match status" value="1"/>
</dbReference>
<dbReference type="Proteomes" id="UP000237271">
    <property type="component" value="Unassembled WGS sequence"/>
</dbReference>
<accession>A0A2P4XAH5</accession>
<organism evidence="1 2">
    <name type="scientific">Phytophthora palmivora</name>
    <dbReference type="NCBI Taxonomy" id="4796"/>
    <lineage>
        <taxon>Eukaryota</taxon>
        <taxon>Sar</taxon>
        <taxon>Stramenopiles</taxon>
        <taxon>Oomycota</taxon>
        <taxon>Peronosporomycetes</taxon>
        <taxon>Peronosporales</taxon>
        <taxon>Peronosporaceae</taxon>
        <taxon>Phytophthora</taxon>
    </lineage>
</organism>
<sequence>MEPQSHNGGSSMGINKDRKESGALFLVPHWLGESKSPHSIPTFCVRKPNGNWRLVHAYNKLNNATVPAQAPIPRKDVLLELFAIQPTGSTTSNRLVTHLLRSLGDFAQTYFDDVFIRRRARGRLNGYEGSFEPFTVSKVMMAGGIHVNVDKRIFVSEEIKYFCL</sequence>
<dbReference type="EMBL" id="NCKW01015547">
    <property type="protein sequence ID" value="POM62528.1"/>
    <property type="molecule type" value="Genomic_DNA"/>
</dbReference>
<evidence type="ECO:0000313" key="1">
    <source>
        <dbReference type="EMBL" id="POM62528.1"/>
    </source>
</evidence>
<dbReference type="SUPFAM" id="SSF56672">
    <property type="entry name" value="DNA/RNA polymerases"/>
    <property type="match status" value="1"/>
</dbReference>
<dbReference type="InterPro" id="IPR043502">
    <property type="entry name" value="DNA/RNA_pol_sf"/>
</dbReference>
<comment type="caution">
    <text evidence="1">The sequence shown here is derived from an EMBL/GenBank/DDBJ whole genome shotgun (WGS) entry which is preliminary data.</text>
</comment>
<evidence type="ECO:0000313" key="2">
    <source>
        <dbReference type="Proteomes" id="UP000237271"/>
    </source>
</evidence>